<dbReference type="AlphaFoldDB" id="A0A3P7QW59"/>
<protein>
    <recommendedName>
        <fullName evidence="11">Aquaporin</fullName>
    </recommendedName>
</protein>
<dbReference type="EMBL" id="UYRU01086379">
    <property type="protein sequence ID" value="VDN35046.1"/>
    <property type="molecule type" value="Genomic_DNA"/>
</dbReference>
<comment type="similarity">
    <text evidence="2 7">Belongs to the MIP/aquaporin (TC 1.A.8) family.</text>
</comment>
<dbReference type="GO" id="GO:0015254">
    <property type="term" value="F:glycerol channel activity"/>
    <property type="evidence" value="ECO:0007669"/>
    <property type="project" value="TreeGrafter"/>
</dbReference>
<dbReference type="Gene3D" id="1.20.1080.10">
    <property type="entry name" value="Glycerol uptake facilitator protein"/>
    <property type="match status" value="1"/>
</dbReference>
<evidence type="ECO:0000256" key="2">
    <source>
        <dbReference type="ARBA" id="ARBA00006175"/>
    </source>
</evidence>
<evidence type="ECO:0000256" key="5">
    <source>
        <dbReference type="ARBA" id="ARBA00022989"/>
    </source>
</evidence>
<evidence type="ECO:0000256" key="6">
    <source>
        <dbReference type="ARBA" id="ARBA00023136"/>
    </source>
</evidence>
<proteinExistence type="inferred from homology"/>
<gene>
    <name evidence="9" type="ORF">DILT_LOCUS16667</name>
</gene>
<keyword evidence="10" id="KW-1185">Reference proteome</keyword>
<dbReference type="OrthoDB" id="3222at2759"/>
<comment type="subcellular location">
    <subcellularLocation>
        <location evidence="1">Membrane</location>
        <topology evidence="1">Multi-pass membrane protein</topology>
    </subcellularLocation>
</comment>
<keyword evidence="3 7" id="KW-0813">Transport</keyword>
<keyword evidence="5 8" id="KW-1133">Transmembrane helix</keyword>
<dbReference type="Proteomes" id="UP000281553">
    <property type="component" value="Unassembled WGS sequence"/>
</dbReference>
<dbReference type="InterPro" id="IPR050363">
    <property type="entry name" value="MIP/Aquaporin"/>
</dbReference>
<dbReference type="SUPFAM" id="SSF81338">
    <property type="entry name" value="Aquaporin-like"/>
    <property type="match status" value="1"/>
</dbReference>
<evidence type="ECO:0000313" key="9">
    <source>
        <dbReference type="EMBL" id="VDN35046.1"/>
    </source>
</evidence>
<feature type="transmembrane region" description="Helical" evidence="8">
    <location>
        <begin position="71"/>
        <end position="91"/>
    </location>
</feature>
<dbReference type="GO" id="GO:0005886">
    <property type="term" value="C:plasma membrane"/>
    <property type="evidence" value="ECO:0007669"/>
    <property type="project" value="TreeGrafter"/>
</dbReference>
<feature type="transmembrane region" description="Helical" evidence="8">
    <location>
        <begin position="20"/>
        <end position="38"/>
    </location>
</feature>
<dbReference type="PANTHER" id="PTHR43829">
    <property type="entry name" value="AQUAPORIN OR AQUAGLYCEROPORIN RELATED"/>
    <property type="match status" value="1"/>
</dbReference>
<reference evidence="9 10" key="1">
    <citation type="submission" date="2018-11" db="EMBL/GenBank/DDBJ databases">
        <authorList>
            <consortium name="Pathogen Informatics"/>
        </authorList>
    </citation>
    <scope>NUCLEOTIDE SEQUENCE [LARGE SCALE GENOMIC DNA]</scope>
</reference>
<dbReference type="PANTHER" id="PTHR43829:SF9">
    <property type="entry name" value="AQUAPORIN-9"/>
    <property type="match status" value="1"/>
</dbReference>
<keyword evidence="6 8" id="KW-0472">Membrane</keyword>
<evidence type="ECO:0000313" key="10">
    <source>
        <dbReference type="Proteomes" id="UP000281553"/>
    </source>
</evidence>
<dbReference type="GO" id="GO:0015250">
    <property type="term" value="F:water channel activity"/>
    <property type="evidence" value="ECO:0007669"/>
    <property type="project" value="TreeGrafter"/>
</dbReference>
<evidence type="ECO:0000256" key="1">
    <source>
        <dbReference type="ARBA" id="ARBA00004141"/>
    </source>
</evidence>
<evidence type="ECO:0000256" key="7">
    <source>
        <dbReference type="RuleBase" id="RU000477"/>
    </source>
</evidence>
<dbReference type="InterPro" id="IPR000425">
    <property type="entry name" value="MIP"/>
</dbReference>
<accession>A0A3P7QW59</accession>
<evidence type="ECO:0000256" key="4">
    <source>
        <dbReference type="ARBA" id="ARBA00022692"/>
    </source>
</evidence>
<evidence type="ECO:0008006" key="11">
    <source>
        <dbReference type="Google" id="ProtNLM"/>
    </source>
</evidence>
<evidence type="ECO:0000256" key="3">
    <source>
        <dbReference type="ARBA" id="ARBA00022448"/>
    </source>
</evidence>
<name>A0A3P7QW59_DIBLA</name>
<dbReference type="InterPro" id="IPR023271">
    <property type="entry name" value="Aquaporin-like"/>
</dbReference>
<dbReference type="Pfam" id="PF00230">
    <property type="entry name" value="MIP"/>
    <property type="match status" value="1"/>
</dbReference>
<keyword evidence="4 7" id="KW-0812">Transmembrane</keyword>
<sequence length="109" mass="12019">MVFCIYAIIDDKLVEKPPHVTPAAVGLIVFIVVGAYTANASSALDPARDLGPRLMLLSTYWGPTAFQVDNYYFWVPLFMPTVGAVVGATLYELLTGIHMDREPPYLDEP</sequence>
<dbReference type="PRINTS" id="PR00783">
    <property type="entry name" value="MINTRINSICP"/>
</dbReference>
<organism evidence="9 10">
    <name type="scientific">Dibothriocephalus latus</name>
    <name type="common">Fish tapeworm</name>
    <name type="synonym">Diphyllobothrium latum</name>
    <dbReference type="NCBI Taxonomy" id="60516"/>
    <lineage>
        <taxon>Eukaryota</taxon>
        <taxon>Metazoa</taxon>
        <taxon>Spiralia</taxon>
        <taxon>Lophotrochozoa</taxon>
        <taxon>Platyhelminthes</taxon>
        <taxon>Cestoda</taxon>
        <taxon>Eucestoda</taxon>
        <taxon>Diphyllobothriidea</taxon>
        <taxon>Diphyllobothriidae</taxon>
        <taxon>Dibothriocephalus</taxon>
    </lineage>
</organism>
<evidence type="ECO:0000256" key="8">
    <source>
        <dbReference type="SAM" id="Phobius"/>
    </source>
</evidence>